<dbReference type="RefSeq" id="WP_105935249.1">
    <property type="nucleotide sequence ID" value="NZ_PVNP01000160.1"/>
</dbReference>
<feature type="region of interest" description="Disordered" evidence="1">
    <location>
        <begin position="80"/>
        <end position="116"/>
    </location>
</feature>
<protein>
    <submittedName>
        <fullName evidence="3">Uncharacterized protein</fullName>
    </submittedName>
</protein>
<keyword evidence="2" id="KW-0732">Signal</keyword>
<feature type="compositionally biased region" description="Polar residues" evidence="1">
    <location>
        <begin position="80"/>
        <end position="100"/>
    </location>
</feature>
<sequence>MKIRECHQTYRLAAIVSLVLSSVLFTTACSAVTQQTSSKEKSQETQSSDTAPELAPADFAKIQSALRSLDNSLAARSKSNIGVKQSDASPQLNESSTPPKATSKMKMGMGKGKKKMTMNGKSCMGMMCKMMMKNSSMMGMPPEQNTPEISKPSSTISLPGASSAPHIYHLGEQAFFLNHTTTLELTDTQYQTLLSIQSEWESSQKSLAQQRSALEALLWELTAQGLPQYDNIKDTISEIEAINSTLRLQFIASVGKAVSVLTPPQIAKINALWAAEQKDAS</sequence>
<evidence type="ECO:0000256" key="2">
    <source>
        <dbReference type="SAM" id="SignalP"/>
    </source>
</evidence>
<dbReference type="PROSITE" id="PS51257">
    <property type="entry name" value="PROKAR_LIPOPROTEIN"/>
    <property type="match status" value="1"/>
</dbReference>
<feature type="region of interest" description="Disordered" evidence="1">
    <location>
        <begin position="34"/>
        <end position="55"/>
    </location>
</feature>
<dbReference type="OrthoDB" id="6336335at2"/>
<evidence type="ECO:0000256" key="1">
    <source>
        <dbReference type="SAM" id="MobiDB-lite"/>
    </source>
</evidence>
<organism evidence="3 4">
    <name type="scientific">Alteromonas alba</name>
    <dbReference type="NCBI Taxonomy" id="2079529"/>
    <lineage>
        <taxon>Bacteria</taxon>
        <taxon>Pseudomonadati</taxon>
        <taxon>Pseudomonadota</taxon>
        <taxon>Gammaproteobacteria</taxon>
        <taxon>Alteromonadales</taxon>
        <taxon>Alteromonadaceae</taxon>
        <taxon>Alteromonas/Salinimonas group</taxon>
        <taxon>Alteromonas</taxon>
    </lineage>
</organism>
<proteinExistence type="predicted"/>
<accession>A0A2S9V925</accession>
<dbReference type="EMBL" id="PVNP01000160">
    <property type="protein sequence ID" value="PRO72815.1"/>
    <property type="molecule type" value="Genomic_DNA"/>
</dbReference>
<keyword evidence="4" id="KW-1185">Reference proteome</keyword>
<evidence type="ECO:0000313" key="4">
    <source>
        <dbReference type="Proteomes" id="UP000238949"/>
    </source>
</evidence>
<dbReference type="AlphaFoldDB" id="A0A2S9V925"/>
<evidence type="ECO:0000313" key="3">
    <source>
        <dbReference type="EMBL" id="PRO72815.1"/>
    </source>
</evidence>
<dbReference type="Gene3D" id="1.20.120.1490">
    <property type="match status" value="1"/>
</dbReference>
<gene>
    <name evidence="3" type="ORF">C6Y40_14775</name>
</gene>
<feature type="signal peptide" evidence="2">
    <location>
        <begin position="1"/>
        <end position="31"/>
    </location>
</feature>
<reference evidence="4" key="1">
    <citation type="journal article" date="2020" name="Int. J. Syst. Evol. Microbiol.">
        <title>Alteromonas alba sp. nov., a marine bacterium isolated from the seawater of the West Pacific Ocean.</title>
        <authorList>
            <person name="Sun C."/>
            <person name="Wu Y.-H."/>
            <person name="Xamxidin M."/>
            <person name="Cheng H."/>
            <person name="Xu X.-W."/>
        </authorList>
    </citation>
    <scope>NUCLEOTIDE SEQUENCE [LARGE SCALE GENOMIC DNA]</scope>
    <source>
        <strain evidence="4">190</strain>
    </source>
</reference>
<comment type="caution">
    <text evidence="3">The sequence shown here is derived from an EMBL/GenBank/DDBJ whole genome shotgun (WGS) entry which is preliminary data.</text>
</comment>
<name>A0A2S9V925_9ALTE</name>
<feature type="chain" id="PRO_5015438664" evidence="2">
    <location>
        <begin position="32"/>
        <end position="281"/>
    </location>
</feature>
<dbReference type="Proteomes" id="UP000238949">
    <property type="component" value="Unassembled WGS sequence"/>
</dbReference>